<dbReference type="AlphaFoldDB" id="A0A135YQC0"/>
<proteinExistence type="predicted"/>
<comment type="caution">
    <text evidence="2">The sequence shown here is derived from an EMBL/GenBank/DDBJ whole genome shotgun (WGS) entry which is preliminary data.</text>
</comment>
<accession>A0A135YQC0</accession>
<reference evidence="2 3" key="1">
    <citation type="submission" date="2016-02" db="EMBL/GenBank/DDBJ databases">
        <authorList>
            <person name="Wen L."/>
            <person name="He K."/>
            <person name="Yang H."/>
        </authorList>
    </citation>
    <scope>NUCLEOTIDE SEQUENCE [LARGE SCALE GENOMIC DNA]</scope>
    <source>
        <strain evidence="2 3">MJR8628A</strain>
    </source>
</reference>
<gene>
    <name evidence="2" type="ORF">HMPREF3195_01321</name>
</gene>
<feature type="transmembrane region" description="Helical" evidence="1">
    <location>
        <begin position="52"/>
        <end position="72"/>
    </location>
</feature>
<keyword evidence="1" id="KW-0472">Membrane</keyword>
<dbReference type="EMBL" id="LSQZ01000068">
    <property type="protein sequence ID" value="KXI11612.1"/>
    <property type="molecule type" value="Genomic_DNA"/>
</dbReference>
<keyword evidence="1" id="KW-0812">Transmembrane</keyword>
<name>A0A135YQC0_9FIRM</name>
<keyword evidence="1" id="KW-1133">Transmembrane helix</keyword>
<evidence type="ECO:0000313" key="2">
    <source>
        <dbReference type="EMBL" id="KXI11612.1"/>
    </source>
</evidence>
<evidence type="ECO:0000313" key="3">
    <source>
        <dbReference type="Proteomes" id="UP000070326"/>
    </source>
</evidence>
<dbReference type="STRING" id="1261.HMPREF3195_01321"/>
<evidence type="ECO:0000256" key="1">
    <source>
        <dbReference type="SAM" id="Phobius"/>
    </source>
</evidence>
<dbReference type="Proteomes" id="UP000070326">
    <property type="component" value="Unassembled WGS sequence"/>
</dbReference>
<sequence length="165" mass="19578">MAGHKSNKSIRKIMKIILVVLLFLKLYKLNRLLLKYFPVIIKFTINAITYKLYTISIVYFTSFGVNSMMIELNRRITTRSTKYKKEVALIYLMQKYIETKNSISKRSDFPILFFFKILSIFLIKLIIVISLCKINTYVYSFLSALFHKYPLASNLHHFLFDSFSR</sequence>
<protein>
    <submittedName>
        <fullName evidence="2">Uncharacterized protein</fullName>
    </submittedName>
</protein>
<organism evidence="2 3">
    <name type="scientific">Peptostreptococcus anaerobius</name>
    <dbReference type="NCBI Taxonomy" id="1261"/>
    <lineage>
        <taxon>Bacteria</taxon>
        <taxon>Bacillati</taxon>
        <taxon>Bacillota</taxon>
        <taxon>Clostridia</taxon>
        <taxon>Peptostreptococcales</taxon>
        <taxon>Peptostreptococcaceae</taxon>
        <taxon>Peptostreptococcus</taxon>
    </lineage>
</organism>
<feature type="transmembrane region" description="Helical" evidence="1">
    <location>
        <begin position="109"/>
        <end position="131"/>
    </location>
</feature>